<dbReference type="EMBL" id="VUJU01000717">
    <property type="protein sequence ID" value="KAF0768715.1"/>
    <property type="molecule type" value="Genomic_DNA"/>
</dbReference>
<keyword evidence="2" id="KW-0732">Signal</keyword>
<keyword evidence="4" id="KW-1185">Reference proteome</keyword>
<comment type="caution">
    <text evidence="3">The sequence shown here is derived from an EMBL/GenBank/DDBJ whole genome shotgun (WGS) entry which is preliminary data.</text>
</comment>
<proteinExistence type="predicted"/>
<feature type="signal peptide" evidence="2">
    <location>
        <begin position="1"/>
        <end position="24"/>
    </location>
</feature>
<dbReference type="Proteomes" id="UP000478052">
    <property type="component" value="Unassembled WGS sequence"/>
</dbReference>
<organism evidence="3 4">
    <name type="scientific">Aphis craccivora</name>
    <name type="common">Cowpea aphid</name>
    <dbReference type="NCBI Taxonomy" id="307492"/>
    <lineage>
        <taxon>Eukaryota</taxon>
        <taxon>Metazoa</taxon>
        <taxon>Ecdysozoa</taxon>
        <taxon>Arthropoda</taxon>
        <taxon>Hexapoda</taxon>
        <taxon>Insecta</taxon>
        <taxon>Pterygota</taxon>
        <taxon>Neoptera</taxon>
        <taxon>Paraneoptera</taxon>
        <taxon>Hemiptera</taxon>
        <taxon>Sternorrhyncha</taxon>
        <taxon>Aphidomorpha</taxon>
        <taxon>Aphidoidea</taxon>
        <taxon>Aphididae</taxon>
        <taxon>Aphidini</taxon>
        <taxon>Aphis</taxon>
        <taxon>Aphis</taxon>
    </lineage>
</organism>
<reference evidence="3 4" key="1">
    <citation type="submission" date="2019-08" db="EMBL/GenBank/DDBJ databases">
        <title>Whole genome of Aphis craccivora.</title>
        <authorList>
            <person name="Voronova N.V."/>
            <person name="Shulinski R.S."/>
            <person name="Bandarenka Y.V."/>
            <person name="Zhorov D.G."/>
            <person name="Warner D."/>
        </authorList>
    </citation>
    <scope>NUCLEOTIDE SEQUENCE [LARGE SCALE GENOMIC DNA]</scope>
    <source>
        <strain evidence="3">180601</strain>
        <tissue evidence="3">Whole Body</tissue>
    </source>
</reference>
<keyword evidence="1" id="KW-1133">Transmembrane helix</keyword>
<gene>
    <name evidence="3" type="ORF">FWK35_00004664</name>
</gene>
<dbReference type="OrthoDB" id="6596403at2759"/>
<evidence type="ECO:0000256" key="2">
    <source>
        <dbReference type="SAM" id="SignalP"/>
    </source>
</evidence>
<dbReference type="AlphaFoldDB" id="A0A6G0ZE43"/>
<feature type="chain" id="PRO_5026192535" evidence="2">
    <location>
        <begin position="25"/>
        <end position="348"/>
    </location>
</feature>
<feature type="transmembrane region" description="Helical" evidence="1">
    <location>
        <begin position="280"/>
        <end position="301"/>
    </location>
</feature>
<evidence type="ECO:0000256" key="1">
    <source>
        <dbReference type="SAM" id="Phobius"/>
    </source>
</evidence>
<evidence type="ECO:0000313" key="4">
    <source>
        <dbReference type="Proteomes" id="UP000478052"/>
    </source>
</evidence>
<keyword evidence="1" id="KW-0812">Transmembrane</keyword>
<evidence type="ECO:0000313" key="3">
    <source>
        <dbReference type="EMBL" id="KAF0768715.1"/>
    </source>
</evidence>
<name>A0A6G0ZE43_APHCR</name>
<keyword evidence="1" id="KW-0472">Membrane</keyword>
<sequence>MMESLIRQFYIFFSIVLFSSWVAAVRIEEPSHEEIKKYNLDHLFGKLCPPFGFGLRYEVSTIQTETTMFGCTYLEHNLTISAAPLFNLWLERPGKTSNHGHCKDTSNMDHFAFECVLKKKPTKKEEISKGWHYVTLLDHSQPSISQDNNDQVFRCAVYEVNDALAEGVKIIRMAISAPSKEQTHKDLCASLSRTMENNDLSYISEGHRTKPDGSMYLYMLGKISLDEPSGKQGEIVKYSTSLPMKSTTTTQLTTMKSMTTTPFTTMKSTTTTQLTTTKPIITTSYASLLLICIYQTLILYYDIYRSNKKLKEYLDSFTTTTRMPDPQNFFDYLYIFVNGRERQSRLDR</sequence>
<protein>
    <submittedName>
        <fullName evidence="3">Uncharacterized protein</fullName>
    </submittedName>
</protein>
<accession>A0A6G0ZE43</accession>